<dbReference type="Proteomes" id="UP001159363">
    <property type="component" value="Chromosome 2"/>
</dbReference>
<organism evidence="1 2">
    <name type="scientific">Dryococelus australis</name>
    <dbReference type="NCBI Taxonomy" id="614101"/>
    <lineage>
        <taxon>Eukaryota</taxon>
        <taxon>Metazoa</taxon>
        <taxon>Ecdysozoa</taxon>
        <taxon>Arthropoda</taxon>
        <taxon>Hexapoda</taxon>
        <taxon>Insecta</taxon>
        <taxon>Pterygota</taxon>
        <taxon>Neoptera</taxon>
        <taxon>Polyneoptera</taxon>
        <taxon>Phasmatodea</taxon>
        <taxon>Verophasmatodea</taxon>
        <taxon>Anareolatae</taxon>
        <taxon>Phasmatidae</taxon>
        <taxon>Eurycanthinae</taxon>
        <taxon>Dryococelus</taxon>
    </lineage>
</organism>
<dbReference type="EMBL" id="JARBHB010000002">
    <property type="protein sequence ID" value="KAJ8892275.1"/>
    <property type="molecule type" value="Genomic_DNA"/>
</dbReference>
<name>A0ABQ9I6L1_9NEOP</name>
<reference evidence="1 2" key="1">
    <citation type="submission" date="2023-02" db="EMBL/GenBank/DDBJ databases">
        <title>LHISI_Scaffold_Assembly.</title>
        <authorList>
            <person name="Stuart O.P."/>
            <person name="Cleave R."/>
            <person name="Magrath M.J.L."/>
            <person name="Mikheyev A.S."/>
        </authorList>
    </citation>
    <scope>NUCLEOTIDE SEQUENCE [LARGE SCALE GENOMIC DNA]</scope>
    <source>
        <strain evidence="1">Daus_M_001</strain>
        <tissue evidence="1">Leg muscle</tissue>
    </source>
</reference>
<gene>
    <name evidence="1" type="ORF">PR048_004855</name>
</gene>
<evidence type="ECO:0000313" key="2">
    <source>
        <dbReference type="Proteomes" id="UP001159363"/>
    </source>
</evidence>
<comment type="caution">
    <text evidence="1">The sequence shown here is derived from an EMBL/GenBank/DDBJ whole genome shotgun (WGS) entry which is preliminary data.</text>
</comment>
<evidence type="ECO:0000313" key="1">
    <source>
        <dbReference type="EMBL" id="KAJ8892275.1"/>
    </source>
</evidence>
<keyword evidence="2" id="KW-1185">Reference proteome</keyword>
<proteinExistence type="predicted"/>
<accession>A0ABQ9I6L1</accession>
<protein>
    <submittedName>
        <fullName evidence="1">Uncharacterized protein</fullName>
    </submittedName>
</protein>
<sequence>MNDQQLTWWLTLELAGPSTVPLPPGAGLGPWNMATCSQRASRPVCKERERTTTLQSCSDATLFHYNLENGLYYTLCDFGEWSNISTTQFVPHKLTDYKKAHWTEISDDFITMWYQDPSFL</sequence>